<name>A0ACC1BX58_9ROSI</name>
<sequence>MSLQVSALLTSITVAKQDTNRRSANFHPSIWGDHFLSYACNSVESDDTKTLQELKDEIKKMLFSKVNRPIDKLGLIDEIQLLGVSYHFETEIDELLDQIYQLHQDSDSKDDNDTYISILLNFDYLDNMVIEFPVFRDSNGNFKASLMEDIQGLLSFYETTNLRGTEKTILDEALVFTTTHLEPIATELSTPLAAQVKHVLNQPLYRGLTRLEARHYMTIYQEESSHDQVLLTFAKLDYNILQKLHQKELSGIFK</sequence>
<protein>
    <submittedName>
        <fullName evidence="1">Uncharacterized protein</fullName>
    </submittedName>
</protein>
<evidence type="ECO:0000313" key="2">
    <source>
        <dbReference type="Proteomes" id="UP001164250"/>
    </source>
</evidence>
<reference evidence="2" key="1">
    <citation type="journal article" date="2023" name="G3 (Bethesda)">
        <title>Genome assembly and association tests identify interacting loci associated with vigor, precocity, and sex in interspecific pistachio rootstocks.</title>
        <authorList>
            <person name="Palmer W."/>
            <person name="Jacygrad E."/>
            <person name="Sagayaradj S."/>
            <person name="Cavanaugh K."/>
            <person name="Han R."/>
            <person name="Bertier L."/>
            <person name="Beede B."/>
            <person name="Kafkas S."/>
            <person name="Golino D."/>
            <person name="Preece J."/>
            <person name="Michelmore R."/>
        </authorList>
    </citation>
    <scope>NUCLEOTIDE SEQUENCE [LARGE SCALE GENOMIC DNA]</scope>
</reference>
<keyword evidence="2" id="KW-1185">Reference proteome</keyword>
<evidence type="ECO:0000313" key="1">
    <source>
        <dbReference type="EMBL" id="KAJ0103669.1"/>
    </source>
</evidence>
<organism evidence="1 2">
    <name type="scientific">Pistacia atlantica</name>
    <dbReference type="NCBI Taxonomy" id="434234"/>
    <lineage>
        <taxon>Eukaryota</taxon>
        <taxon>Viridiplantae</taxon>
        <taxon>Streptophyta</taxon>
        <taxon>Embryophyta</taxon>
        <taxon>Tracheophyta</taxon>
        <taxon>Spermatophyta</taxon>
        <taxon>Magnoliopsida</taxon>
        <taxon>eudicotyledons</taxon>
        <taxon>Gunneridae</taxon>
        <taxon>Pentapetalae</taxon>
        <taxon>rosids</taxon>
        <taxon>malvids</taxon>
        <taxon>Sapindales</taxon>
        <taxon>Anacardiaceae</taxon>
        <taxon>Pistacia</taxon>
    </lineage>
</organism>
<gene>
    <name evidence="1" type="ORF">Patl1_04405</name>
</gene>
<dbReference type="EMBL" id="CM047899">
    <property type="protein sequence ID" value="KAJ0103669.1"/>
    <property type="molecule type" value="Genomic_DNA"/>
</dbReference>
<comment type="caution">
    <text evidence="1">The sequence shown here is derived from an EMBL/GenBank/DDBJ whole genome shotgun (WGS) entry which is preliminary data.</text>
</comment>
<accession>A0ACC1BX58</accession>
<dbReference type="Proteomes" id="UP001164250">
    <property type="component" value="Chromosome 3"/>
</dbReference>
<proteinExistence type="predicted"/>